<dbReference type="InterPro" id="IPR013320">
    <property type="entry name" value="ConA-like_dom_sf"/>
</dbReference>
<reference evidence="3 4" key="1">
    <citation type="submission" date="2013-08" db="EMBL/GenBank/DDBJ databases">
        <authorList>
            <person name="Weinstock G."/>
            <person name="Sodergren E."/>
            <person name="Wylie T."/>
            <person name="Fulton L."/>
            <person name="Fulton R."/>
            <person name="Fronick C."/>
            <person name="O'Laughlin M."/>
            <person name="Godfrey J."/>
            <person name="Miner T."/>
            <person name="Herter B."/>
            <person name="Appelbaum E."/>
            <person name="Cordes M."/>
            <person name="Lek S."/>
            <person name="Wollam A."/>
            <person name="Pepin K.H."/>
            <person name="Palsikar V.B."/>
            <person name="Mitreva M."/>
            <person name="Wilson R.K."/>
        </authorList>
    </citation>
    <scope>NUCLEOTIDE SEQUENCE [LARGE SCALE GENOMIC DNA]</scope>
    <source>
        <strain evidence="3 4">ATCC 15930</strain>
    </source>
</reference>
<dbReference type="RefSeq" id="WP_018967167.1">
    <property type="nucleotide sequence ID" value="NZ_KB899213.1"/>
</dbReference>
<gene>
    <name evidence="3" type="ORF">HMPREF1991_02859</name>
</gene>
<dbReference type="GO" id="GO:0005829">
    <property type="term" value="C:cytosol"/>
    <property type="evidence" value="ECO:0007669"/>
    <property type="project" value="UniProtKB-SubCell"/>
</dbReference>
<dbReference type="PANTHER" id="PTHR13246:SF1">
    <property type="entry name" value="CYTOSOLIC ENDO-BETA-N-ACETYLGLUCOSAMINIDASE"/>
    <property type="match status" value="1"/>
</dbReference>
<organism evidence="3 4">
    <name type="scientific">Hoylesella loescheii DSM 19665 = JCM 12249 = ATCC 15930</name>
    <dbReference type="NCBI Taxonomy" id="1122985"/>
    <lineage>
        <taxon>Bacteria</taxon>
        <taxon>Pseudomonadati</taxon>
        <taxon>Bacteroidota</taxon>
        <taxon>Bacteroidia</taxon>
        <taxon>Bacteroidales</taxon>
        <taxon>Prevotellaceae</taxon>
        <taxon>Hoylesella</taxon>
    </lineage>
</organism>
<name>A0A069QEG5_HOYLO</name>
<dbReference type="Pfam" id="PF03644">
    <property type="entry name" value="Glyco_hydro_85"/>
    <property type="match status" value="1"/>
</dbReference>
<dbReference type="PANTHER" id="PTHR13246">
    <property type="entry name" value="ENDO BETA N-ACETYLGLUCOSAMINIDASE"/>
    <property type="match status" value="1"/>
</dbReference>
<feature type="domain" description="PKD" evidence="2">
    <location>
        <begin position="1097"/>
        <end position="1157"/>
    </location>
</feature>
<dbReference type="InterPro" id="IPR000601">
    <property type="entry name" value="PKD_dom"/>
</dbReference>
<sequence>MNNFNKNMLFAGLTLFSLGAHAQAFKEGYVNTKDAESSRFHTMVQNWERNHKLSDDDPFFISRVKPKVRFRNKATQVNKSLDETNDKRLIAWLPYDDPHKNALPDGNFNSEVFSLWSYVDHWGDWSMPLGRVPASLLDVAHKNGVGVSSVAGIPEGSLSNAYRRMFTALAGQDMHKKAASYLSYYGIDGLGYNSEFTSGPNDIANVRNFHIALNKEMKTKNPVFENIWYDGTTDYGGRLFDHGLASHNQKNFGKEGEEAASLFFNYNWSVPSRLSQSVSYANSLKRNPLYLYAGINMQGGEPRNGRVWTVLKDYNISIGLWGAHSRNMFWESRNEKGSDPETMQRTYMLRTERWFTGGTRNPANCPAVGNSLQYHADNVEFQGMSPFMSARSTLSWDLAEEPFVTRFNLGNGKFFNWNGARQHNGEWANVGVQDYLPTWRWWFSTELMGRERSQVPVAGMDAEFVWDDAYMGGSTMRVYGSTNKGYLQLFKTRFDLKKGDVITLKYKMKEGAANLNLVLTAEGSETTEHTYALRAKTELADAEEWVTKTFTVDNDFDGKKLALVALKFEDATNMNLYMGEMAITRGNYATPAQPVNLKGRLLSFNASGLDAKLTFEMTNQKAKGEPCYNQDVKTSLFKLYAQEEGKPAVCMGVTTSWGALMYRIPVDPSNANPQVKLGVSAVSLDMKHESPITWTSNLTMPQYVYNDGVTLSQTMIKPNEPFKMSYVDPRHTAGQWRLLDISGNPVFTGSGNSVEVSGINSVGTYKLELTGEVEGQSTTRTFDGFVQVTDERVGALPRINSLTANGKTENISVEANSQINLAYTGRKSDGQLSRGVMVNEKGVGMRSVPLGFNSTTMQKAWTLSFWVKFNTIPQGEMQVLDLRDQTTTWPQNNWGSFWSTYNPKTQRLSFVIRKDQSGGDEHKTHWNVNFVPNTWTHLTFVMEHVQGKGVREIIYVNGKQAEVANWEFGGSTGTGLPTVYQSPGYHWGSDYNDSWFLIGKGRHQCAAIDGAVDDVKFFDRALSASDVATSMNNVEGTDNPVAFWNFEAAPAANHEFANTKTTAATIGAVDAVKGQNEGQARIQAIEPEFTAGSPFCKGTGFDVKTTAQWTAAKGNITDANGNGEAGTAKVSYAQPGNYKVTLTLQNSYGKAERTFSVIKVGNSTGIDGVENNDAQPKAYTVGEDIIVDCPQAGNYQFEVYTIDGTRLLAQAVKIAAGNNVRLHIANKGIFILKIRKDGKSLPSVKLLRQ</sequence>
<evidence type="ECO:0000256" key="1">
    <source>
        <dbReference type="SAM" id="SignalP"/>
    </source>
</evidence>
<evidence type="ECO:0000313" key="4">
    <source>
        <dbReference type="Proteomes" id="UP000027442"/>
    </source>
</evidence>
<keyword evidence="3" id="KW-0378">Hydrolase</keyword>
<accession>A0A069QEG5</accession>
<evidence type="ECO:0000313" key="3">
    <source>
        <dbReference type="EMBL" id="KDR51072.1"/>
    </source>
</evidence>
<dbReference type="PATRIC" id="fig|1122985.7.peg.2955"/>
<dbReference type="InterPro" id="IPR032979">
    <property type="entry name" value="ENGase"/>
</dbReference>
<dbReference type="eggNOG" id="COG4724">
    <property type="taxonomic scope" value="Bacteria"/>
</dbReference>
<dbReference type="InterPro" id="IPR005201">
    <property type="entry name" value="TIM_ENGase"/>
</dbReference>
<dbReference type="AlphaFoldDB" id="A0A069QEG5"/>
<dbReference type="GO" id="GO:0005975">
    <property type="term" value="P:carbohydrate metabolic process"/>
    <property type="evidence" value="ECO:0007669"/>
    <property type="project" value="UniProtKB-ARBA"/>
</dbReference>
<dbReference type="Gene3D" id="3.20.20.80">
    <property type="entry name" value="Glycosidases"/>
    <property type="match status" value="1"/>
</dbReference>
<dbReference type="Pfam" id="PF13385">
    <property type="entry name" value="Laminin_G_3"/>
    <property type="match status" value="1"/>
</dbReference>
<feature type="signal peptide" evidence="1">
    <location>
        <begin position="1"/>
        <end position="22"/>
    </location>
</feature>
<dbReference type="EMBL" id="JNGW01000123">
    <property type="protein sequence ID" value="KDR51072.1"/>
    <property type="molecule type" value="Genomic_DNA"/>
</dbReference>
<dbReference type="Gene3D" id="2.60.120.260">
    <property type="entry name" value="Galactose-binding domain-like"/>
    <property type="match status" value="1"/>
</dbReference>
<dbReference type="Gene3D" id="2.60.120.200">
    <property type="match status" value="1"/>
</dbReference>
<evidence type="ECO:0000259" key="2">
    <source>
        <dbReference type="PROSITE" id="PS50093"/>
    </source>
</evidence>
<keyword evidence="4" id="KW-1185">Reference proteome</keyword>
<dbReference type="Proteomes" id="UP000027442">
    <property type="component" value="Unassembled WGS sequence"/>
</dbReference>
<dbReference type="PROSITE" id="PS50093">
    <property type="entry name" value="PKD"/>
    <property type="match status" value="1"/>
</dbReference>
<protein>
    <submittedName>
        <fullName evidence="3">Glycosyl hydrolase family 85</fullName>
    </submittedName>
</protein>
<dbReference type="HOGENOM" id="CLU_265988_0_0_10"/>
<keyword evidence="1" id="KW-0732">Signal</keyword>
<proteinExistence type="predicted"/>
<comment type="caution">
    <text evidence="3">The sequence shown here is derived from an EMBL/GenBank/DDBJ whole genome shotgun (WGS) entry which is preliminary data.</text>
</comment>
<dbReference type="GO" id="GO:0033925">
    <property type="term" value="F:mannosyl-glycoprotein endo-beta-N-acetylglucosaminidase activity"/>
    <property type="evidence" value="ECO:0007669"/>
    <property type="project" value="InterPro"/>
</dbReference>
<dbReference type="SUPFAM" id="SSF49899">
    <property type="entry name" value="Concanavalin A-like lectins/glucanases"/>
    <property type="match status" value="1"/>
</dbReference>
<feature type="chain" id="PRO_5001668410" evidence="1">
    <location>
        <begin position="23"/>
        <end position="1249"/>
    </location>
</feature>